<dbReference type="PANTHER" id="PTHR11236">
    <property type="entry name" value="AMINOBENZOATE/ANTHRANILATE SYNTHASE"/>
    <property type="match status" value="1"/>
</dbReference>
<evidence type="ECO:0000256" key="2">
    <source>
        <dbReference type="ARBA" id="ARBA00022723"/>
    </source>
</evidence>
<evidence type="ECO:0000313" key="6">
    <source>
        <dbReference type="EMBL" id="CAB4818109.1"/>
    </source>
</evidence>
<evidence type="ECO:0000256" key="4">
    <source>
        <dbReference type="ARBA" id="ARBA00023239"/>
    </source>
</evidence>
<dbReference type="PRINTS" id="PR00095">
    <property type="entry name" value="ANTSNTHASEI"/>
</dbReference>
<sequence length="85" mass="8892">MEIIETLEPTRRGIYGGAVGYIDFTGNIDTCIAIRTAVLFEKRAHVQAGAGIVADSDPASENQECINKAAAVLGAISAANSLRTL</sequence>
<evidence type="ECO:0000256" key="1">
    <source>
        <dbReference type="ARBA" id="ARBA00001946"/>
    </source>
</evidence>
<keyword evidence="4" id="KW-0456">Lyase</keyword>
<keyword evidence="2" id="KW-0479">Metal-binding</keyword>
<keyword evidence="3" id="KW-0460">Magnesium</keyword>
<accession>A0A6J6Z9D4</accession>
<dbReference type="GO" id="GO:0000162">
    <property type="term" value="P:L-tryptophan biosynthetic process"/>
    <property type="evidence" value="ECO:0007669"/>
    <property type="project" value="TreeGrafter"/>
</dbReference>
<dbReference type="SUPFAM" id="SSF56322">
    <property type="entry name" value="ADC synthase"/>
    <property type="match status" value="1"/>
</dbReference>
<dbReference type="PANTHER" id="PTHR11236:SF48">
    <property type="entry name" value="ISOCHORISMATE SYNTHASE MENF"/>
    <property type="match status" value="1"/>
</dbReference>
<dbReference type="GO" id="GO:0046872">
    <property type="term" value="F:metal ion binding"/>
    <property type="evidence" value="ECO:0007669"/>
    <property type="project" value="UniProtKB-KW"/>
</dbReference>
<organism evidence="6">
    <name type="scientific">freshwater metagenome</name>
    <dbReference type="NCBI Taxonomy" id="449393"/>
    <lineage>
        <taxon>unclassified sequences</taxon>
        <taxon>metagenomes</taxon>
        <taxon>ecological metagenomes</taxon>
    </lineage>
</organism>
<dbReference type="InterPro" id="IPR019999">
    <property type="entry name" value="Anth_synth_I-like"/>
</dbReference>
<feature type="domain" description="Chorismate-utilising enzyme C-terminal" evidence="5">
    <location>
        <begin position="1"/>
        <end position="68"/>
    </location>
</feature>
<dbReference type="GO" id="GO:0016829">
    <property type="term" value="F:lyase activity"/>
    <property type="evidence" value="ECO:0007669"/>
    <property type="project" value="UniProtKB-KW"/>
</dbReference>
<proteinExistence type="predicted"/>
<comment type="cofactor">
    <cofactor evidence="1">
        <name>Mg(2+)</name>
        <dbReference type="ChEBI" id="CHEBI:18420"/>
    </cofactor>
</comment>
<dbReference type="Gene3D" id="3.60.120.10">
    <property type="entry name" value="Anthranilate synthase"/>
    <property type="match status" value="1"/>
</dbReference>
<dbReference type="InterPro" id="IPR005801">
    <property type="entry name" value="ADC_synthase"/>
</dbReference>
<dbReference type="AlphaFoldDB" id="A0A6J6Z9D4"/>
<name>A0A6J6Z9D4_9ZZZZ</name>
<dbReference type="Pfam" id="PF00425">
    <property type="entry name" value="Chorismate_bind"/>
    <property type="match status" value="1"/>
</dbReference>
<evidence type="ECO:0000259" key="5">
    <source>
        <dbReference type="Pfam" id="PF00425"/>
    </source>
</evidence>
<reference evidence="6" key="1">
    <citation type="submission" date="2020-05" db="EMBL/GenBank/DDBJ databases">
        <authorList>
            <person name="Chiriac C."/>
            <person name="Salcher M."/>
            <person name="Ghai R."/>
            <person name="Kavagutti S V."/>
        </authorList>
    </citation>
    <scope>NUCLEOTIDE SEQUENCE</scope>
</reference>
<evidence type="ECO:0000313" key="7">
    <source>
        <dbReference type="EMBL" id="CAB5047978.1"/>
    </source>
</evidence>
<dbReference type="EMBL" id="CAFBQK010000028">
    <property type="protein sequence ID" value="CAB5047978.1"/>
    <property type="molecule type" value="Genomic_DNA"/>
</dbReference>
<protein>
    <submittedName>
        <fullName evidence="6">Unannotated protein</fullName>
    </submittedName>
</protein>
<gene>
    <name evidence="6" type="ORF">UFOPK3197_00026</name>
    <name evidence="7" type="ORF">UFOPK4265_00349</name>
</gene>
<dbReference type="EMBL" id="CAFABI010000002">
    <property type="protein sequence ID" value="CAB4818109.1"/>
    <property type="molecule type" value="Genomic_DNA"/>
</dbReference>
<dbReference type="InterPro" id="IPR015890">
    <property type="entry name" value="Chorismate_C"/>
</dbReference>
<evidence type="ECO:0000256" key="3">
    <source>
        <dbReference type="ARBA" id="ARBA00022842"/>
    </source>
</evidence>